<protein>
    <submittedName>
        <fullName evidence="1">Uncharacterized protein</fullName>
    </submittedName>
</protein>
<dbReference type="Proteomes" id="UP000680279">
    <property type="component" value="Unassembled WGS sequence"/>
</dbReference>
<evidence type="ECO:0000313" key="1">
    <source>
        <dbReference type="EMBL" id="GIN22993.1"/>
    </source>
</evidence>
<organism evidence="1 2">
    <name type="scientific">Siminovitchia fordii</name>
    <dbReference type="NCBI Taxonomy" id="254759"/>
    <lineage>
        <taxon>Bacteria</taxon>
        <taxon>Bacillati</taxon>
        <taxon>Bacillota</taxon>
        <taxon>Bacilli</taxon>
        <taxon>Bacillales</taxon>
        <taxon>Bacillaceae</taxon>
        <taxon>Siminovitchia</taxon>
    </lineage>
</organism>
<gene>
    <name evidence="1" type="ORF">J1TS3_41270</name>
</gene>
<dbReference type="EMBL" id="BOQT01000024">
    <property type="protein sequence ID" value="GIN22993.1"/>
    <property type="molecule type" value="Genomic_DNA"/>
</dbReference>
<accession>A0ABQ4KDM7</accession>
<evidence type="ECO:0000313" key="2">
    <source>
        <dbReference type="Proteomes" id="UP000680279"/>
    </source>
</evidence>
<keyword evidence="2" id="KW-1185">Reference proteome</keyword>
<reference evidence="1 2" key="1">
    <citation type="submission" date="2021-03" db="EMBL/GenBank/DDBJ databases">
        <title>Antimicrobial resistance genes in bacteria isolated from Japanese honey, and their potential for conferring macrolide and lincosamide resistance in the American foulbrood pathogen Paenibacillus larvae.</title>
        <authorList>
            <person name="Okamoto M."/>
            <person name="Kumagai M."/>
            <person name="Kanamori H."/>
            <person name="Takamatsu D."/>
        </authorList>
    </citation>
    <scope>NUCLEOTIDE SEQUENCE [LARGE SCALE GENOMIC DNA]</scope>
    <source>
        <strain evidence="1 2">J1TS3</strain>
    </source>
</reference>
<comment type="caution">
    <text evidence="1">The sequence shown here is derived from an EMBL/GenBank/DDBJ whole genome shotgun (WGS) entry which is preliminary data.</text>
</comment>
<proteinExistence type="predicted"/>
<name>A0ABQ4KDM7_9BACI</name>
<sequence>MEVGVFGRVYFNFTENYVEILSSFTLFYKYAHFVPNGQNGRKKGLKNHIEVSVGIELVCGNTTE</sequence>